<evidence type="ECO:0000259" key="7">
    <source>
        <dbReference type="PROSITE" id="PS50011"/>
    </source>
</evidence>
<feature type="domain" description="Protein kinase" evidence="7">
    <location>
        <begin position="55"/>
        <end position="332"/>
    </location>
</feature>
<dbReference type="Gene3D" id="3.30.200.20">
    <property type="entry name" value="Phosphorylase Kinase, domain 1"/>
    <property type="match status" value="1"/>
</dbReference>
<dbReference type="InterPro" id="IPR008271">
    <property type="entry name" value="Ser/Thr_kinase_AS"/>
</dbReference>
<keyword evidence="9" id="KW-1185">Reference proteome</keyword>
<dbReference type="PRINTS" id="PR00109">
    <property type="entry name" value="TYRKINASE"/>
</dbReference>
<accession>A0ABC8R1C3</accession>
<evidence type="ECO:0000256" key="5">
    <source>
        <dbReference type="ARBA" id="ARBA00047899"/>
    </source>
</evidence>
<keyword evidence="4" id="KW-0067">ATP-binding</keyword>
<dbReference type="InterPro" id="IPR001245">
    <property type="entry name" value="Ser-Thr/Tyr_kinase_cat_dom"/>
</dbReference>
<comment type="caution">
    <text evidence="8">The sequence shown here is derived from an EMBL/GenBank/DDBJ whole genome shotgun (WGS) entry which is preliminary data.</text>
</comment>
<sequence length="354" mass="40335">MEEKKKIRADKIDLKKLDEQLERYLNRVWTKQAAEESRVRVSANNAEWEIDPSKLVVKDIIAHGTFGLVRRGVYDGKDVAVKLLDLGTESLGTEAKAASLWNAFIQEVSVWIKLDHPNVTKFIGAIRGTPELKIKTDEGEMRMPSNVCCIVAEYLPGGTLKSYLIKNRLRQLPFKVVMQLALELARGLSYIHSKKIVHRDIKTDNILLDKNHNVKITEFGVSRVEALNPNEITGQTGIVHYMAPEVLRYEAYNRKCDVYSFGICLWEIYCCDIPYSKLGHFEQASSAVNKNTRPKIPRRCPSSLSEVMKKCWDADPKNRPEMEEVARMLEAIGTSHGQHQGCFCFSRHRGTLMK</sequence>
<dbReference type="Gene3D" id="1.10.510.10">
    <property type="entry name" value="Transferase(Phosphotransferase) domain 1"/>
    <property type="match status" value="1"/>
</dbReference>
<dbReference type="InterPro" id="IPR051681">
    <property type="entry name" value="Ser/Thr_Kinases-Pseudokinases"/>
</dbReference>
<dbReference type="CDD" id="cd13999">
    <property type="entry name" value="STKc_MAP3K-like"/>
    <property type="match status" value="1"/>
</dbReference>
<dbReference type="PANTHER" id="PTHR44329:SF160">
    <property type="entry name" value="OS05G0577700 PROTEIN"/>
    <property type="match status" value="1"/>
</dbReference>
<name>A0ABC8R1C3_9AQUA</name>
<dbReference type="GO" id="GO:0005524">
    <property type="term" value="F:ATP binding"/>
    <property type="evidence" value="ECO:0007669"/>
    <property type="project" value="UniProtKB-KW"/>
</dbReference>
<keyword evidence="1" id="KW-0808">Transferase</keyword>
<gene>
    <name evidence="8" type="ORF">ILEXP_LOCUS4815</name>
</gene>
<evidence type="ECO:0000256" key="1">
    <source>
        <dbReference type="ARBA" id="ARBA00022679"/>
    </source>
</evidence>
<reference evidence="8 9" key="1">
    <citation type="submission" date="2024-02" db="EMBL/GenBank/DDBJ databases">
        <authorList>
            <person name="Vignale AGUSTIN F."/>
            <person name="Sosa J E."/>
            <person name="Modenutti C."/>
        </authorList>
    </citation>
    <scope>NUCLEOTIDE SEQUENCE [LARGE SCALE GENOMIC DNA]</scope>
</reference>
<proteinExistence type="predicted"/>
<dbReference type="Proteomes" id="UP001642360">
    <property type="component" value="Unassembled WGS sequence"/>
</dbReference>
<dbReference type="PIRSF" id="PIRSF000654">
    <property type="entry name" value="Integrin-linked_kinase"/>
    <property type="match status" value="1"/>
</dbReference>
<dbReference type="InterPro" id="IPR000719">
    <property type="entry name" value="Prot_kinase_dom"/>
</dbReference>
<dbReference type="AlphaFoldDB" id="A0ABC8R1C3"/>
<organism evidence="8 9">
    <name type="scientific">Ilex paraguariensis</name>
    <name type="common">yerba mate</name>
    <dbReference type="NCBI Taxonomy" id="185542"/>
    <lineage>
        <taxon>Eukaryota</taxon>
        <taxon>Viridiplantae</taxon>
        <taxon>Streptophyta</taxon>
        <taxon>Embryophyta</taxon>
        <taxon>Tracheophyta</taxon>
        <taxon>Spermatophyta</taxon>
        <taxon>Magnoliopsida</taxon>
        <taxon>eudicotyledons</taxon>
        <taxon>Gunneridae</taxon>
        <taxon>Pentapetalae</taxon>
        <taxon>asterids</taxon>
        <taxon>campanulids</taxon>
        <taxon>Aquifoliales</taxon>
        <taxon>Aquifoliaceae</taxon>
        <taxon>Ilex</taxon>
    </lineage>
</organism>
<dbReference type="Pfam" id="PF07714">
    <property type="entry name" value="PK_Tyr_Ser-Thr"/>
    <property type="match status" value="1"/>
</dbReference>
<evidence type="ECO:0000313" key="9">
    <source>
        <dbReference type="Proteomes" id="UP001642360"/>
    </source>
</evidence>
<dbReference type="SUPFAM" id="SSF56112">
    <property type="entry name" value="Protein kinase-like (PK-like)"/>
    <property type="match status" value="1"/>
</dbReference>
<dbReference type="PROSITE" id="PS00108">
    <property type="entry name" value="PROTEIN_KINASE_ST"/>
    <property type="match status" value="1"/>
</dbReference>
<evidence type="ECO:0000313" key="8">
    <source>
        <dbReference type="EMBL" id="CAK9137777.1"/>
    </source>
</evidence>
<evidence type="ECO:0000256" key="6">
    <source>
        <dbReference type="ARBA" id="ARBA00048679"/>
    </source>
</evidence>
<dbReference type="GO" id="GO:0004674">
    <property type="term" value="F:protein serine/threonine kinase activity"/>
    <property type="evidence" value="ECO:0007669"/>
    <property type="project" value="UniProtKB-EC"/>
</dbReference>
<comment type="catalytic activity">
    <reaction evidence="5">
        <text>L-threonyl-[protein] + ATP = O-phospho-L-threonyl-[protein] + ADP + H(+)</text>
        <dbReference type="Rhea" id="RHEA:46608"/>
        <dbReference type="Rhea" id="RHEA-COMP:11060"/>
        <dbReference type="Rhea" id="RHEA-COMP:11605"/>
        <dbReference type="ChEBI" id="CHEBI:15378"/>
        <dbReference type="ChEBI" id="CHEBI:30013"/>
        <dbReference type="ChEBI" id="CHEBI:30616"/>
        <dbReference type="ChEBI" id="CHEBI:61977"/>
        <dbReference type="ChEBI" id="CHEBI:456216"/>
        <dbReference type="EC" id="2.7.11.1"/>
    </reaction>
</comment>
<dbReference type="PROSITE" id="PS50011">
    <property type="entry name" value="PROTEIN_KINASE_DOM"/>
    <property type="match status" value="1"/>
</dbReference>
<evidence type="ECO:0000256" key="4">
    <source>
        <dbReference type="ARBA" id="ARBA00022840"/>
    </source>
</evidence>
<evidence type="ECO:0000256" key="2">
    <source>
        <dbReference type="ARBA" id="ARBA00022741"/>
    </source>
</evidence>
<dbReference type="EMBL" id="CAUOFW020000837">
    <property type="protein sequence ID" value="CAK9137777.1"/>
    <property type="molecule type" value="Genomic_DNA"/>
</dbReference>
<comment type="catalytic activity">
    <reaction evidence="6">
        <text>L-seryl-[protein] + ATP = O-phospho-L-seryl-[protein] + ADP + H(+)</text>
        <dbReference type="Rhea" id="RHEA:17989"/>
        <dbReference type="Rhea" id="RHEA-COMP:9863"/>
        <dbReference type="Rhea" id="RHEA-COMP:11604"/>
        <dbReference type="ChEBI" id="CHEBI:15378"/>
        <dbReference type="ChEBI" id="CHEBI:29999"/>
        <dbReference type="ChEBI" id="CHEBI:30616"/>
        <dbReference type="ChEBI" id="CHEBI:83421"/>
        <dbReference type="ChEBI" id="CHEBI:456216"/>
        <dbReference type="EC" id="2.7.11.1"/>
    </reaction>
</comment>
<dbReference type="SMART" id="SM00220">
    <property type="entry name" value="S_TKc"/>
    <property type="match status" value="1"/>
</dbReference>
<dbReference type="FunFam" id="3.30.200.20:FF:000034">
    <property type="entry name" value="Kinase suppressor of Ras 1"/>
    <property type="match status" value="1"/>
</dbReference>
<keyword evidence="3" id="KW-0418">Kinase</keyword>
<keyword evidence="2" id="KW-0547">Nucleotide-binding</keyword>
<dbReference type="InterPro" id="IPR011009">
    <property type="entry name" value="Kinase-like_dom_sf"/>
</dbReference>
<dbReference type="PANTHER" id="PTHR44329">
    <property type="entry name" value="SERINE/THREONINE-PROTEIN KINASE TNNI3K-RELATED"/>
    <property type="match status" value="1"/>
</dbReference>
<evidence type="ECO:0000256" key="3">
    <source>
        <dbReference type="ARBA" id="ARBA00022777"/>
    </source>
</evidence>
<protein>
    <recommendedName>
        <fullName evidence="7">Protein kinase domain-containing protein</fullName>
    </recommendedName>
</protein>